<reference evidence="7 8" key="1">
    <citation type="submission" date="2021-03" db="EMBL/GenBank/DDBJ databases">
        <title>novel species isolated from a fishpond in China.</title>
        <authorList>
            <person name="Lu H."/>
            <person name="Cai Z."/>
        </authorList>
    </citation>
    <scope>NUCLEOTIDE SEQUENCE [LARGE SCALE GENOMIC DNA]</scope>
    <source>
        <strain evidence="7 8">YJ13C</strain>
    </source>
</reference>
<feature type="modified residue" description="4-aspartylphosphate" evidence="4">
    <location>
        <position position="52"/>
    </location>
</feature>
<dbReference type="Gene3D" id="3.40.50.2300">
    <property type="match status" value="1"/>
</dbReference>
<dbReference type="Proteomes" id="UP000664480">
    <property type="component" value="Unassembled WGS sequence"/>
</dbReference>
<evidence type="ECO:0000313" key="7">
    <source>
        <dbReference type="EMBL" id="MBN7816041.1"/>
    </source>
</evidence>
<dbReference type="InterPro" id="IPR001789">
    <property type="entry name" value="Sig_transdc_resp-reg_receiver"/>
</dbReference>
<dbReference type="InterPro" id="IPR002078">
    <property type="entry name" value="Sigma_54_int"/>
</dbReference>
<dbReference type="RefSeq" id="WP_206586675.1">
    <property type="nucleotide sequence ID" value="NZ_JAFKCU010000002.1"/>
</dbReference>
<keyword evidence="3" id="KW-0067">ATP-binding</keyword>
<evidence type="ECO:0000259" key="5">
    <source>
        <dbReference type="PROSITE" id="PS50045"/>
    </source>
</evidence>
<name>A0ABS3CHQ1_9BACT</name>
<dbReference type="PROSITE" id="PS00676">
    <property type="entry name" value="SIGMA54_INTERACT_2"/>
    <property type="match status" value="1"/>
</dbReference>
<keyword evidence="2" id="KW-0547">Nucleotide-binding</keyword>
<dbReference type="SMART" id="SM00382">
    <property type="entry name" value="AAA"/>
    <property type="match status" value="1"/>
</dbReference>
<dbReference type="SUPFAM" id="SSF52540">
    <property type="entry name" value="P-loop containing nucleoside triphosphate hydrolases"/>
    <property type="match status" value="1"/>
</dbReference>
<evidence type="ECO:0000256" key="3">
    <source>
        <dbReference type="ARBA" id="ARBA00022840"/>
    </source>
</evidence>
<proteinExistence type="predicted"/>
<dbReference type="Pfam" id="PF00072">
    <property type="entry name" value="Response_reg"/>
    <property type="match status" value="1"/>
</dbReference>
<dbReference type="Pfam" id="PF00158">
    <property type="entry name" value="Sigma54_activat"/>
    <property type="match status" value="1"/>
</dbReference>
<feature type="domain" description="Sigma-54 factor interaction" evidence="5">
    <location>
        <begin position="139"/>
        <end position="368"/>
    </location>
</feature>
<evidence type="ECO:0000313" key="8">
    <source>
        <dbReference type="Proteomes" id="UP000664480"/>
    </source>
</evidence>
<dbReference type="PROSITE" id="PS50045">
    <property type="entry name" value="SIGMA54_INTERACT_4"/>
    <property type="match status" value="1"/>
</dbReference>
<dbReference type="InterPro" id="IPR011006">
    <property type="entry name" value="CheY-like_superfamily"/>
</dbReference>
<dbReference type="SUPFAM" id="SSF52172">
    <property type="entry name" value="CheY-like"/>
    <property type="match status" value="1"/>
</dbReference>
<evidence type="ECO:0000256" key="1">
    <source>
        <dbReference type="ARBA" id="ARBA00022553"/>
    </source>
</evidence>
<evidence type="ECO:0000259" key="6">
    <source>
        <dbReference type="PROSITE" id="PS50110"/>
    </source>
</evidence>
<dbReference type="EMBL" id="JAFKCU010000002">
    <property type="protein sequence ID" value="MBN7816041.1"/>
    <property type="molecule type" value="Genomic_DNA"/>
</dbReference>
<evidence type="ECO:0000256" key="2">
    <source>
        <dbReference type="ARBA" id="ARBA00022741"/>
    </source>
</evidence>
<dbReference type="Gene3D" id="1.10.8.60">
    <property type="match status" value="1"/>
</dbReference>
<dbReference type="CDD" id="cd00009">
    <property type="entry name" value="AAA"/>
    <property type="match status" value="1"/>
</dbReference>
<dbReference type="PANTHER" id="PTHR32071">
    <property type="entry name" value="TRANSCRIPTIONAL REGULATORY PROTEIN"/>
    <property type="match status" value="1"/>
</dbReference>
<dbReference type="InterPro" id="IPR003593">
    <property type="entry name" value="AAA+_ATPase"/>
</dbReference>
<dbReference type="PANTHER" id="PTHR32071:SF17">
    <property type="entry name" value="TRANSCRIPTIONAL REGULATOR (NTRC FAMILY)"/>
    <property type="match status" value="1"/>
</dbReference>
<dbReference type="PROSITE" id="PS50110">
    <property type="entry name" value="RESPONSE_REGULATORY"/>
    <property type="match status" value="1"/>
</dbReference>
<organism evidence="7 8">
    <name type="scientific">Algoriphagus pacificus</name>
    <dbReference type="NCBI Taxonomy" id="2811234"/>
    <lineage>
        <taxon>Bacteria</taxon>
        <taxon>Pseudomonadati</taxon>
        <taxon>Bacteroidota</taxon>
        <taxon>Cytophagia</taxon>
        <taxon>Cytophagales</taxon>
        <taxon>Cyclobacteriaceae</taxon>
        <taxon>Algoriphagus</taxon>
    </lineage>
</organism>
<dbReference type="InterPro" id="IPR027417">
    <property type="entry name" value="P-loop_NTPase"/>
</dbReference>
<comment type="caution">
    <text evidence="7">The sequence shown here is derived from an EMBL/GenBank/DDBJ whole genome shotgun (WGS) entry which is preliminary data.</text>
</comment>
<dbReference type="InterPro" id="IPR058031">
    <property type="entry name" value="AAA_lid_NorR"/>
</dbReference>
<evidence type="ECO:0000256" key="4">
    <source>
        <dbReference type="PROSITE-ProRule" id="PRU00169"/>
    </source>
</evidence>
<protein>
    <submittedName>
        <fullName evidence="7">Sigma-54-dependent Fis family transcriptional regulator</fullName>
    </submittedName>
</protein>
<accession>A0ABS3CHQ1</accession>
<feature type="domain" description="Response regulatory" evidence="6">
    <location>
        <begin position="3"/>
        <end position="117"/>
    </location>
</feature>
<sequence length="385" mass="43073">MSKILIIDDEKVIRATLREILEYEKFEVTEAQDGAEGLKKLMEEDFDLVLCDVKMPKMDGIEVLDQAKALDKSPQFIMISAHGSIETAVEATKKGAFDFIPKPPDLNRLLLTVRNALDKKNLVTETKVLKKKLSKKLDMVGESSAIQHVKETIEKVAPTDARVLITGPNGTGKELVAHWVHAKSHRSAEPFVAVNCAAIPSELIESELFGHEKGAFTSAHKQRQGKFEQAQGGTLFLDEIGDMSLSAQSKVLRALQENLINRVGSDKDIKVDVRVLAATNKDLKNEIKEGRFREDLYHRLSVILIQVPALKDRKEDIPLLVNKFLDDISSENGDAKKSISDAALKKLQEFPWTGNIRELRNVVERLVILGEPEISLEDIKKYADY</sequence>
<dbReference type="InterPro" id="IPR025943">
    <property type="entry name" value="Sigma_54_int_dom_ATP-bd_2"/>
</dbReference>
<keyword evidence="1 4" id="KW-0597">Phosphoprotein</keyword>
<dbReference type="Gene3D" id="3.40.50.300">
    <property type="entry name" value="P-loop containing nucleotide triphosphate hydrolases"/>
    <property type="match status" value="1"/>
</dbReference>
<dbReference type="Pfam" id="PF25601">
    <property type="entry name" value="AAA_lid_14"/>
    <property type="match status" value="1"/>
</dbReference>
<keyword evidence="8" id="KW-1185">Reference proteome</keyword>
<gene>
    <name evidence="7" type="ORF">J0A69_11400</name>
</gene>
<dbReference type="SMART" id="SM00448">
    <property type="entry name" value="REC"/>
    <property type="match status" value="1"/>
</dbReference>